<evidence type="ECO:0000313" key="10">
    <source>
        <dbReference type="Proteomes" id="UP000772186"/>
    </source>
</evidence>
<comment type="caution">
    <text evidence="9">The sequence shown here is derived from an EMBL/GenBank/DDBJ whole genome shotgun (WGS) entry which is preliminary data.</text>
</comment>
<dbReference type="GO" id="GO:0008270">
    <property type="term" value="F:zinc ion binding"/>
    <property type="evidence" value="ECO:0007669"/>
    <property type="project" value="UniProtKB-UniRule"/>
</dbReference>
<feature type="binding site" evidence="5">
    <location>
        <begin position="128"/>
        <end position="129"/>
    </location>
    <ligand>
        <name>ATP</name>
        <dbReference type="ChEBI" id="CHEBI:30616"/>
    </ligand>
</feature>
<accession>A0A953NCZ3</accession>
<keyword evidence="3 5" id="KW-0547">Nucleotide-binding</keyword>
<feature type="binding site" evidence="5">
    <location>
        <position position="122"/>
    </location>
    <ligand>
        <name>Zn(2+)</name>
        <dbReference type="ChEBI" id="CHEBI:29105"/>
        <note>structural</note>
    </ligand>
</feature>
<dbReference type="Pfam" id="PF05191">
    <property type="entry name" value="ADK_lid"/>
    <property type="match status" value="1"/>
</dbReference>
<feature type="binding site" evidence="5">
    <location>
        <position position="152"/>
    </location>
    <ligand>
        <name>AMP</name>
        <dbReference type="ChEBI" id="CHEBI:456215"/>
    </ligand>
</feature>
<keyword evidence="1 5" id="KW-0808">Transferase</keyword>
<name>A0A953NCZ3_9MOLU</name>
<dbReference type="GO" id="GO:0005524">
    <property type="term" value="F:ATP binding"/>
    <property type="evidence" value="ECO:0007669"/>
    <property type="project" value="UniProtKB-UniRule"/>
</dbReference>
<keyword evidence="5" id="KW-0963">Cytoplasm</keyword>
<feature type="binding site" evidence="5">
    <location>
        <begin position="5"/>
        <end position="10"/>
    </location>
    <ligand>
        <name>ATP</name>
        <dbReference type="ChEBI" id="CHEBI:30616"/>
    </ligand>
</feature>
<dbReference type="SUPFAM" id="SSF57774">
    <property type="entry name" value="Microbial and mitochondrial ADK, insert 'zinc finger' domain"/>
    <property type="match status" value="1"/>
</dbReference>
<dbReference type="NCBIfam" id="TIGR01351">
    <property type="entry name" value="adk"/>
    <property type="match status" value="1"/>
</dbReference>
<evidence type="ECO:0000256" key="6">
    <source>
        <dbReference type="RuleBase" id="RU003330"/>
    </source>
</evidence>
<dbReference type="AlphaFoldDB" id="A0A953NCZ3"/>
<dbReference type="GO" id="GO:0044209">
    <property type="term" value="P:AMP salvage"/>
    <property type="evidence" value="ECO:0007669"/>
    <property type="project" value="UniProtKB-UniRule"/>
</dbReference>
<organism evidence="9 10">
    <name type="scientific">Mycoplasma tauri</name>
    <dbReference type="NCBI Taxonomy" id="547987"/>
    <lineage>
        <taxon>Bacteria</taxon>
        <taxon>Bacillati</taxon>
        <taxon>Mycoplasmatota</taxon>
        <taxon>Mollicutes</taxon>
        <taxon>Mycoplasmataceae</taxon>
        <taxon>Mycoplasma</taxon>
    </lineage>
</organism>
<feature type="binding site" evidence="5">
    <location>
        <position position="26"/>
    </location>
    <ligand>
        <name>AMP</name>
        <dbReference type="ChEBI" id="CHEBI:456215"/>
    </ligand>
</feature>
<dbReference type="InterPro" id="IPR033690">
    <property type="entry name" value="Adenylat_kinase_CS"/>
</dbReference>
<dbReference type="InterPro" id="IPR027417">
    <property type="entry name" value="P-loop_NTPase"/>
</dbReference>
<comment type="pathway">
    <text evidence="5">Purine metabolism; AMP biosynthesis via salvage pathway; AMP from ADP: step 1/1.</text>
</comment>
<dbReference type="InterPro" id="IPR006259">
    <property type="entry name" value="Adenyl_kin_sub"/>
</dbReference>
<keyword evidence="5" id="KW-0862">Zinc</keyword>
<evidence type="ECO:0000256" key="2">
    <source>
        <dbReference type="ARBA" id="ARBA00022727"/>
    </source>
</evidence>
<evidence type="ECO:0000256" key="1">
    <source>
        <dbReference type="ARBA" id="ARBA00022679"/>
    </source>
</evidence>
<reference evidence="9 10" key="1">
    <citation type="submission" date="2021-09" db="EMBL/GenBank/DDBJ databases">
        <title>WGS of Mycoplasma sp. Zaradi2 strains.</title>
        <authorList>
            <person name="Spergser J."/>
        </authorList>
    </citation>
    <scope>NUCLEOTIDE SEQUENCE [LARGE SCALE GENOMIC DNA]</scope>
    <source>
        <strain evidence="9 10">1331</strain>
    </source>
</reference>
<dbReference type="Pfam" id="PF00406">
    <property type="entry name" value="ADK"/>
    <property type="match status" value="1"/>
</dbReference>
<evidence type="ECO:0000259" key="8">
    <source>
        <dbReference type="Pfam" id="PF05191"/>
    </source>
</evidence>
<evidence type="ECO:0000256" key="7">
    <source>
        <dbReference type="RuleBase" id="RU003331"/>
    </source>
</evidence>
<feature type="binding site" evidence="5">
    <location>
        <position position="119"/>
    </location>
    <ligand>
        <name>ATP</name>
        <dbReference type="ChEBI" id="CHEBI:30616"/>
    </ligand>
</feature>
<dbReference type="EC" id="2.7.4.3" evidence="5 7"/>
<dbReference type="InterPro" id="IPR000850">
    <property type="entry name" value="Adenylat/UMP-CMP_kin"/>
</dbReference>
<sequence length="207" mass="23078">MGPPGVGKGTIAAIIANEYQLVHLSTGNVFRAEISSKSELGLKVAKIVESGGYVPDDITNEIVKKALDFYSSQGKIVILDGYPRTISQSEFLDSIPNFNYEVIELHAPDDLILKRLNGRRFCPNCKASFHVDFMPSTKGNYCDKCDSELMTRKDDSLESIKKRQEVYKSQTEPLLNYYSEKGNIHTFDASGNAENTAHLIVKTIEHL</sequence>
<comment type="subcellular location">
    <subcellularLocation>
        <location evidence="5 7">Cytoplasm</location>
    </subcellularLocation>
</comment>
<comment type="catalytic activity">
    <reaction evidence="5 7">
        <text>AMP + ATP = 2 ADP</text>
        <dbReference type="Rhea" id="RHEA:12973"/>
        <dbReference type="ChEBI" id="CHEBI:30616"/>
        <dbReference type="ChEBI" id="CHEBI:456215"/>
        <dbReference type="ChEBI" id="CHEBI:456216"/>
        <dbReference type="EC" id="2.7.4.3"/>
    </reaction>
</comment>
<feature type="binding site" evidence="5">
    <location>
        <position position="125"/>
    </location>
    <ligand>
        <name>Zn(2+)</name>
        <dbReference type="ChEBI" id="CHEBI:29105"/>
        <note>structural</note>
    </ligand>
</feature>
<comment type="function">
    <text evidence="5">Catalyzes the reversible transfer of the terminal phosphate group between ATP and AMP. Plays an important role in cellular energy homeostasis and in adenine nucleotide metabolism.</text>
</comment>
<feature type="region of interest" description="NMP" evidence="5">
    <location>
        <begin position="25"/>
        <end position="54"/>
    </location>
</feature>
<feature type="binding site" evidence="5">
    <location>
        <position position="163"/>
    </location>
    <ligand>
        <name>AMP</name>
        <dbReference type="ChEBI" id="CHEBI:456215"/>
    </ligand>
</feature>
<keyword evidence="4 5" id="KW-0418">Kinase</keyword>
<dbReference type="PRINTS" id="PR00094">
    <property type="entry name" value="ADENYLTKNASE"/>
</dbReference>
<dbReference type="EMBL" id="JAIQBY010000030">
    <property type="protein sequence ID" value="MBZ4195582.1"/>
    <property type="molecule type" value="Genomic_DNA"/>
</dbReference>
<protein>
    <recommendedName>
        <fullName evidence="5 7">Adenylate kinase</fullName>
        <shortName evidence="5">AK</shortName>
        <ecNumber evidence="5 7">2.7.4.3</ecNumber>
    </recommendedName>
    <alternativeName>
        <fullName evidence="5">ATP-AMP transphosphorylase</fullName>
    </alternativeName>
    <alternativeName>
        <fullName evidence="5">ATP:AMP phosphotransferase</fullName>
    </alternativeName>
    <alternativeName>
        <fullName evidence="5">Adenylate monophosphate kinase</fullName>
    </alternativeName>
</protein>
<dbReference type="CDD" id="cd01428">
    <property type="entry name" value="ADK"/>
    <property type="match status" value="1"/>
</dbReference>
<evidence type="ECO:0000256" key="4">
    <source>
        <dbReference type="ARBA" id="ARBA00022777"/>
    </source>
</evidence>
<feature type="binding site" evidence="5">
    <location>
        <position position="31"/>
    </location>
    <ligand>
        <name>AMP</name>
        <dbReference type="ChEBI" id="CHEBI:456215"/>
    </ligand>
</feature>
<proteinExistence type="inferred from homology"/>
<dbReference type="InterPro" id="IPR036193">
    <property type="entry name" value="ADK_active_lid_dom_sf"/>
</dbReference>
<dbReference type="Proteomes" id="UP000772186">
    <property type="component" value="Unassembled WGS sequence"/>
</dbReference>
<feature type="binding site" evidence="5">
    <location>
        <position position="145"/>
    </location>
    <ligand>
        <name>Zn(2+)</name>
        <dbReference type="ChEBI" id="CHEBI:29105"/>
        <note>structural</note>
    </ligand>
</feature>
<dbReference type="GO" id="GO:0005737">
    <property type="term" value="C:cytoplasm"/>
    <property type="evidence" value="ECO:0007669"/>
    <property type="project" value="UniProtKB-SubCell"/>
</dbReference>
<dbReference type="PROSITE" id="PS00113">
    <property type="entry name" value="ADENYLATE_KINASE"/>
    <property type="match status" value="1"/>
</dbReference>
<dbReference type="GO" id="GO:0004017">
    <property type="term" value="F:AMP kinase activity"/>
    <property type="evidence" value="ECO:0007669"/>
    <property type="project" value="UniProtKB-UniRule"/>
</dbReference>
<feature type="binding site" evidence="5">
    <location>
        <position position="191"/>
    </location>
    <ligand>
        <name>ATP</name>
        <dbReference type="ChEBI" id="CHEBI:30616"/>
    </ligand>
</feature>
<dbReference type="PANTHER" id="PTHR23359">
    <property type="entry name" value="NUCLEOTIDE KINASE"/>
    <property type="match status" value="1"/>
</dbReference>
<feature type="region of interest" description="LID" evidence="5">
    <location>
        <begin position="118"/>
        <end position="155"/>
    </location>
</feature>
<feature type="domain" description="Adenylate kinase active site lid" evidence="8">
    <location>
        <begin position="119"/>
        <end position="154"/>
    </location>
</feature>
<dbReference type="HAMAP" id="MF_00235">
    <property type="entry name" value="Adenylate_kinase_Adk"/>
    <property type="match status" value="1"/>
</dbReference>
<comment type="subunit">
    <text evidence="5 7">Monomer.</text>
</comment>
<feature type="binding site" evidence="5">
    <location>
        <position position="142"/>
    </location>
    <ligand>
        <name>Zn(2+)</name>
        <dbReference type="ChEBI" id="CHEBI:29105"/>
        <note>structural</note>
    </ligand>
</feature>
<keyword evidence="5" id="KW-0479">Metal-binding</keyword>
<keyword evidence="5 7" id="KW-0067">ATP-binding</keyword>
<evidence type="ECO:0000256" key="3">
    <source>
        <dbReference type="ARBA" id="ARBA00022741"/>
    </source>
</evidence>
<comment type="similarity">
    <text evidence="5 6">Belongs to the adenylate kinase family.</text>
</comment>
<comment type="domain">
    <text evidence="5">Consists of three domains, a large central CORE domain and two small peripheral domains, NMPbind and LID, which undergo movements during catalysis. The LID domain closes over the site of phosphoryl transfer upon ATP binding. Assembling and dissambling the active center during each catalytic cycle provides an effective means to prevent ATP hydrolysis. Some bacteria have evolved a zinc-coordinating structure that stabilizes the LID domain.</text>
</comment>
<keyword evidence="2 5" id="KW-0545">Nucleotide biosynthesis</keyword>
<feature type="binding site" evidence="5">
    <location>
        <begin position="52"/>
        <end position="54"/>
    </location>
    <ligand>
        <name>AMP</name>
        <dbReference type="ChEBI" id="CHEBI:456215"/>
    </ligand>
</feature>
<feature type="binding site" evidence="5">
    <location>
        <position position="88"/>
    </location>
    <ligand>
        <name>AMP</name>
        <dbReference type="ChEBI" id="CHEBI:456215"/>
    </ligand>
</feature>
<dbReference type="SUPFAM" id="SSF52540">
    <property type="entry name" value="P-loop containing nucleoside triphosphate hydrolases"/>
    <property type="match status" value="1"/>
</dbReference>
<feature type="binding site" evidence="5">
    <location>
        <begin position="81"/>
        <end position="84"/>
    </location>
    <ligand>
        <name>AMP</name>
        <dbReference type="ChEBI" id="CHEBI:456215"/>
    </ligand>
</feature>
<dbReference type="InterPro" id="IPR007862">
    <property type="entry name" value="Adenylate_kinase_lid-dom"/>
</dbReference>
<gene>
    <name evidence="5" type="primary">adk</name>
    <name evidence="9" type="ORF">LAD73_02545</name>
</gene>
<keyword evidence="10" id="KW-1185">Reference proteome</keyword>
<evidence type="ECO:0000256" key="5">
    <source>
        <dbReference type="HAMAP-Rule" id="MF_00235"/>
    </source>
</evidence>
<dbReference type="Gene3D" id="3.40.50.300">
    <property type="entry name" value="P-loop containing nucleotide triphosphate hydrolases"/>
    <property type="match status" value="1"/>
</dbReference>
<evidence type="ECO:0000313" key="9">
    <source>
        <dbReference type="EMBL" id="MBZ4195582.1"/>
    </source>
</evidence>